<keyword evidence="2" id="KW-0812">Transmembrane</keyword>
<protein>
    <submittedName>
        <fullName evidence="3">Uncharacterized protein</fullName>
    </submittedName>
</protein>
<dbReference type="HOGENOM" id="CLU_2356626_0_0_11"/>
<evidence type="ECO:0000256" key="1">
    <source>
        <dbReference type="SAM" id="MobiDB-lite"/>
    </source>
</evidence>
<organism evidence="3 4">
    <name type="scientific">Modestobacter italicus (strain DSM 44449 / CECT 9708 / BC 501)</name>
    <dbReference type="NCBI Taxonomy" id="2732864"/>
    <lineage>
        <taxon>Bacteria</taxon>
        <taxon>Bacillati</taxon>
        <taxon>Actinomycetota</taxon>
        <taxon>Actinomycetes</taxon>
        <taxon>Geodermatophilales</taxon>
        <taxon>Geodermatophilaceae</taxon>
        <taxon>Modestobacter</taxon>
    </lineage>
</organism>
<dbReference type="EMBL" id="FO203431">
    <property type="protein sequence ID" value="CCH85972.1"/>
    <property type="molecule type" value="Genomic_DNA"/>
</dbReference>
<evidence type="ECO:0000256" key="2">
    <source>
        <dbReference type="SAM" id="Phobius"/>
    </source>
</evidence>
<name>I4ERF9_MODI5</name>
<dbReference type="STRING" id="477641.MODMU_0515"/>
<feature type="region of interest" description="Disordered" evidence="1">
    <location>
        <begin position="62"/>
        <end position="96"/>
    </location>
</feature>
<reference evidence="3 4" key="1">
    <citation type="journal article" date="2012" name="J. Bacteriol.">
        <title>Genome Sequence of Radiation-Resistant Modestobacter marinus Strain BC501, a Representative Actinobacterium That Thrives on Calcareous Stone Surfaces.</title>
        <authorList>
            <person name="Normand P."/>
            <person name="Gury J."/>
            <person name="Pujic P."/>
            <person name="Chouaia B."/>
            <person name="Crotti E."/>
            <person name="Brusetti L."/>
            <person name="Daffonchio D."/>
            <person name="Vacherie B."/>
            <person name="Barbe V."/>
            <person name="Medigue C."/>
            <person name="Calteau A."/>
            <person name="Ghodhbane-Gtari F."/>
            <person name="Essoussi I."/>
            <person name="Nouioui I."/>
            <person name="Abbassi-Ghozzi I."/>
            <person name="Gtari M."/>
        </authorList>
    </citation>
    <scope>NUCLEOTIDE SEQUENCE [LARGE SCALE GENOMIC DNA]</scope>
    <source>
        <strain evidence="4">BC 501</strain>
    </source>
</reference>
<gene>
    <name evidence="3" type="ordered locus">MODMU_0515</name>
</gene>
<evidence type="ECO:0000313" key="4">
    <source>
        <dbReference type="Proteomes" id="UP000006461"/>
    </source>
</evidence>
<proteinExistence type="predicted"/>
<feature type="transmembrane region" description="Helical" evidence="2">
    <location>
        <begin position="43"/>
        <end position="63"/>
    </location>
</feature>
<keyword evidence="2" id="KW-0472">Membrane</keyword>
<keyword evidence="2" id="KW-1133">Transmembrane helix</keyword>
<dbReference type="KEGG" id="mmar:MODMU_0515"/>
<dbReference type="Proteomes" id="UP000006461">
    <property type="component" value="Chromosome"/>
</dbReference>
<keyword evidence="4" id="KW-1185">Reference proteome</keyword>
<evidence type="ECO:0000313" key="3">
    <source>
        <dbReference type="EMBL" id="CCH85972.1"/>
    </source>
</evidence>
<sequence>MHVWLRQRAAPFLFVRNGAVRVPGSAAHAGAVPREGLMEPRRVALALLGVAVIGGGVALGRALPAPDGAPGGRTAGQTSSTSSCPTPAADPDCEPG</sequence>
<dbReference type="AlphaFoldDB" id="I4ERF9"/>
<accession>I4ERF9</accession>